<name>A0A383VPS8_TETOB</name>
<evidence type="ECO:0000313" key="2">
    <source>
        <dbReference type="Proteomes" id="UP000256970"/>
    </source>
</evidence>
<evidence type="ECO:0000313" key="1">
    <source>
        <dbReference type="EMBL" id="SZX66903.1"/>
    </source>
</evidence>
<dbReference type="EMBL" id="FNXT01000763">
    <property type="protein sequence ID" value="SZX66903.1"/>
    <property type="molecule type" value="Genomic_DNA"/>
</dbReference>
<gene>
    <name evidence="1" type="ORF">BQ4739_LOCUS7332</name>
</gene>
<proteinExistence type="predicted"/>
<reference evidence="1 2" key="1">
    <citation type="submission" date="2016-10" db="EMBL/GenBank/DDBJ databases">
        <authorList>
            <person name="Cai Z."/>
        </authorList>
    </citation>
    <scope>NUCLEOTIDE SEQUENCE [LARGE SCALE GENOMIC DNA]</scope>
</reference>
<protein>
    <submittedName>
        <fullName evidence="1">Uncharacterized protein</fullName>
    </submittedName>
</protein>
<accession>A0A383VPS8</accession>
<dbReference type="Proteomes" id="UP000256970">
    <property type="component" value="Unassembled WGS sequence"/>
</dbReference>
<sequence>MLLLPLAALRDGSAEGGASSYPAAGAAAAVAQAVAAAAEAEAEAVADHPLPSAAAVPPSSCLSNKLANSRAMLPPQRQPWPCRRQAGSAAVTPGLEVARVGMIVRPGGGQGWDDCPAWRWPGRCTATSRTNQGSNSGVNQASLVDQYLGAISALLMRSFSTLVPGARRTASTCALQHA</sequence>
<organism evidence="1 2">
    <name type="scientific">Tetradesmus obliquus</name>
    <name type="common">Green alga</name>
    <name type="synonym">Acutodesmus obliquus</name>
    <dbReference type="NCBI Taxonomy" id="3088"/>
    <lineage>
        <taxon>Eukaryota</taxon>
        <taxon>Viridiplantae</taxon>
        <taxon>Chlorophyta</taxon>
        <taxon>core chlorophytes</taxon>
        <taxon>Chlorophyceae</taxon>
        <taxon>CS clade</taxon>
        <taxon>Sphaeropleales</taxon>
        <taxon>Scenedesmaceae</taxon>
        <taxon>Tetradesmus</taxon>
    </lineage>
</organism>
<dbReference type="AlphaFoldDB" id="A0A383VPS8"/>
<keyword evidence="2" id="KW-1185">Reference proteome</keyword>